<dbReference type="InterPro" id="IPR050925">
    <property type="entry name" value="Rhomboid_protease_S54"/>
</dbReference>
<name>A0A7W9BBH6_9SPHN</name>
<feature type="transmembrane region" description="Helical" evidence="7">
    <location>
        <begin position="153"/>
        <end position="174"/>
    </location>
</feature>
<comment type="similarity">
    <text evidence="2">Belongs to the peptidase S54 family.</text>
</comment>
<comment type="caution">
    <text evidence="9">The sequence shown here is derived from an EMBL/GenBank/DDBJ whole genome shotgun (WGS) entry which is preliminary data.</text>
</comment>
<keyword evidence="9" id="KW-0645">Protease</keyword>
<feature type="transmembrane region" description="Helical" evidence="7">
    <location>
        <begin position="92"/>
        <end position="115"/>
    </location>
</feature>
<keyword evidence="5 7" id="KW-1133">Transmembrane helix</keyword>
<dbReference type="GO" id="GO:0016020">
    <property type="term" value="C:membrane"/>
    <property type="evidence" value="ECO:0007669"/>
    <property type="project" value="UniProtKB-SubCell"/>
</dbReference>
<dbReference type="GO" id="GO:0006508">
    <property type="term" value="P:proteolysis"/>
    <property type="evidence" value="ECO:0007669"/>
    <property type="project" value="UniProtKB-KW"/>
</dbReference>
<dbReference type="GO" id="GO:0004252">
    <property type="term" value="F:serine-type endopeptidase activity"/>
    <property type="evidence" value="ECO:0007669"/>
    <property type="project" value="InterPro"/>
</dbReference>
<organism evidence="9 10">
    <name type="scientific">Sphingomonas aerophila</name>
    <dbReference type="NCBI Taxonomy" id="1344948"/>
    <lineage>
        <taxon>Bacteria</taxon>
        <taxon>Pseudomonadati</taxon>
        <taxon>Pseudomonadota</taxon>
        <taxon>Alphaproteobacteria</taxon>
        <taxon>Sphingomonadales</taxon>
        <taxon>Sphingomonadaceae</taxon>
        <taxon>Sphingomonas</taxon>
    </lineage>
</organism>
<accession>A0A7W9BBH6</accession>
<feature type="transmembrane region" description="Helical" evidence="7">
    <location>
        <begin position="121"/>
        <end position="141"/>
    </location>
</feature>
<feature type="transmembrane region" description="Helical" evidence="7">
    <location>
        <begin position="63"/>
        <end position="85"/>
    </location>
</feature>
<evidence type="ECO:0000256" key="2">
    <source>
        <dbReference type="ARBA" id="ARBA00009045"/>
    </source>
</evidence>
<evidence type="ECO:0000256" key="4">
    <source>
        <dbReference type="ARBA" id="ARBA00022801"/>
    </source>
</evidence>
<keyword evidence="6 7" id="KW-0472">Membrane</keyword>
<reference evidence="9 10" key="1">
    <citation type="submission" date="2020-08" db="EMBL/GenBank/DDBJ databases">
        <title>Genomic Encyclopedia of Type Strains, Phase IV (KMG-IV): sequencing the most valuable type-strain genomes for metagenomic binning, comparative biology and taxonomic classification.</title>
        <authorList>
            <person name="Goeker M."/>
        </authorList>
    </citation>
    <scope>NUCLEOTIDE SEQUENCE [LARGE SCALE GENOMIC DNA]</scope>
    <source>
        <strain evidence="9 10">DSM 100044</strain>
    </source>
</reference>
<evidence type="ECO:0000256" key="3">
    <source>
        <dbReference type="ARBA" id="ARBA00022692"/>
    </source>
</evidence>
<dbReference type="AlphaFoldDB" id="A0A7W9BBH6"/>
<evidence type="ECO:0000256" key="1">
    <source>
        <dbReference type="ARBA" id="ARBA00004141"/>
    </source>
</evidence>
<evidence type="ECO:0000256" key="7">
    <source>
        <dbReference type="SAM" id="Phobius"/>
    </source>
</evidence>
<evidence type="ECO:0000313" key="10">
    <source>
        <dbReference type="Proteomes" id="UP000546200"/>
    </source>
</evidence>
<proteinExistence type="inferred from homology"/>
<dbReference type="PANTHER" id="PTHR43731">
    <property type="entry name" value="RHOMBOID PROTEASE"/>
    <property type="match status" value="1"/>
</dbReference>
<evidence type="ECO:0000259" key="8">
    <source>
        <dbReference type="Pfam" id="PF01694"/>
    </source>
</evidence>
<comment type="subcellular location">
    <subcellularLocation>
        <location evidence="1">Membrane</location>
        <topology evidence="1">Multi-pass membrane protein</topology>
    </subcellularLocation>
</comment>
<dbReference type="EMBL" id="JACIJK010000002">
    <property type="protein sequence ID" value="MBB5713924.1"/>
    <property type="molecule type" value="Genomic_DNA"/>
</dbReference>
<gene>
    <name evidence="9" type="ORF">FHS94_000747</name>
</gene>
<keyword evidence="4" id="KW-0378">Hydrolase</keyword>
<keyword evidence="3 7" id="KW-0812">Transmembrane</keyword>
<feature type="domain" description="Peptidase S54 rhomboid" evidence="8">
    <location>
        <begin position="63"/>
        <end position="201"/>
    </location>
</feature>
<dbReference type="InterPro" id="IPR035952">
    <property type="entry name" value="Rhomboid-like_sf"/>
</dbReference>
<protein>
    <submittedName>
        <fullName evidence="9">Membrane associated rhomboid family serine protease</fullName>
    </submittedName>
</protein>
<evidence type="ECO:0000256" key="6">
    <source>
        <dbReference type="ARBA" id="ARBA00023136"/>
    </source>
</evidence>
<sequence>MRWRDTPATAVIAGVTLLTSALLLLSGSVADAAIGAGFIPLRWSSVVIPADHLFLLPSWLTPLGATLIHAGVAHLALNLVVLVFCGQKTERALGWGGAVLIYLVGAYAAAAGQWGLSPESAVPMIGASGAISAWLASYALLYGRTQARAIGPIPARIVHVLWLAAAWVGIQVLIGLAGMGGTSVAIGAHVGGFVAGLLLTRPVLLWRWRAA</sequence>
<evidence type="ECO:0000313" key="9">
    <source>
        <dbReference type="EMBL" id="MBB5713924.1"/>
    </source>
</evidence>
<dbReference type="Proteomes" id="UP000546200">
    <property type="component" value="Unassembled WGS sequence"/>
</dbReference>
<dbReference type="SUPFAM" id="SSF144091">
    <property type="entry name" value="Rhomboid-like"/>
    <property type="match status" value="1"/>
</dbReference>
<keyword evidence="10" id="KW-1185">Reference proteome</keyword>
<dbReference type="RefSeq" id="WP_184054778.1">
    <property type="nucleotide sequence ID" value="NZ_JACIJK010000002.1"/>
</dbReference>
<evidence type="ECO:0000256" key="5">
    <source>
        <dbReference type="ARBA" id="ARBA00022989"/>
    </source>
</evidence>
<dbReference type="InterPro" id="IPR022764">
    <property type="entry name" value="Peptidase_S54_rhomboid_dom"/>
</dbReference>
<dbReference type="Pfam" id="PF01694">
    <property type="entry name" value="Rhomboid"/>
    <property type="match status" value="1"/>
</dbReference>
<dbReference type="PANTHER" id="PTHR43731:SF14">
    <property type="entry name" value="PRESENILIN-ASSOCIATED RHOMBOID-LIKE PROTEIN, MITOCHONDRIAL"/>
    <property type="match status" value="1"/>
</dbReference>
<feature type="transmembrane region" description="Helical" evidence="7">
    <location>
        <begin position="180"/>
        <end position="199"/>
    </location>
</feature>
<dbReference type="Gene3D" id="1.20.1540.10">
    <property type="entry name" value="Rhomboid-like"/>
    <property type="match status" value="1"/>
</dbReference>